<feature type="region of interest" description="Disordered" evidence="1">
    <location>
        <begin position="76"/>
        <end position="134"/>
    </location>
</feature>
<evidence type="ECO:0000313" key="2">
    <source>
        <dbReference type="EMBL" id="OBT91498.1"/>
    </source>
</evidence>
<feature type="compositionally biased region" description="Low complexity" evidence="1">
    <location>
        <begin position="101"/>
        <end position="126"/>
    </location>
</feature>
<dbReference type="RefSeq" id="XP_018125231.1">
    <property type="nucleotide sequence ID" value="XM_018279924.1"/>
</dbReference>
<reference evidence="3" key="2">
    <citation type="journal article" date="2018" name="Nat. Commun.">
        <title>Extreme sensitivity to ultraviolet light in the fungal pathogen causing white-nose syndrome of bats.</title>
        <authorList>
            <person name="Palmer J.M."/>
            <person name="Drees K.P."/>
            <person name="Foster J.T."/>
            <person name="Lindner D.L."/>
        </authorList>
    </citation>
    <scope>NUCLEOTIDE SEQUENCE [LARGE SCALE GENOMIC DNA]</scope>
    <source>
        <strain evidence="3">UAMH 10579</strain>
    </source>
</reference>
<name>A0A1B8G6P6_9PEZI</name>
<dbReference type="EMBL" id="KV460288">
    <property type="protein sequence ID" value="OBT91498.1"/>
    <property type="molecule type" value="Genomic_DNA"/>
</dbReference>
<dbReference type="PANTHER" id="PTHR28139">
    <property type="entry name" value="UPF0768 PROTEIN YBL029C-A"/>
    <property type="match status" value="1"/>
</dbReference>
<proteinExistence type="predicted"/>
<protein>
    <recommendedName>
        <fullName evidence="4">Zinc-ribbon 15 domain-containing protein</fullName>
    </recommendedName>
</protein>
<dbReference type="GeneID" id="28843913"/>
<dbReference type="Proteomes" id="UP000091956">
    <property type="component" value="Unassembled WGS sequence"/>
</dbReference>
<evidence type="ECO:0000313" key="3">
    <source>
        <dbReference type="Proteomes" id="UP000091956"/>
    </source>
</evidence>
<dbReference type="AlphaFoldDB" id="A0A1B8G6P6"/>
<dbReference type="STRING" id="342668.A0A1B8G6P6"/>
<evidence type="ECO:0000256" key="1">
    <source>
        <dbReference type="SAM" id="MobiDB-lite"/>
    </source>
</evidence>
<gene>
    <name evidence="2" type="ORF">VE01_10527</name>
</gene>
<dbReference type="OrthoDB" id="5545479at2759"/>
<evidence type="ECO:0008006" key="4">
    <source>
        <dbReference type="Google" id="ProtNLM"/>
    </source>
</evidence>
<reference evidence="2 3" key="1">
    <citation type="submission" date="2016-03" db="EMBL/GenBank/DDBJ databases">
        <title>Comparative genomics of Pseudogymnoascus destructans, the fungus causing white-nose syndrome of bats.</title>
        <authorList>
            <person name="Palmer J.M."/>
            <person name="Drees K.P."/>
            <person name="Foster J.T."/>
            <person name="Lindner D.L."/>
        </authorList>
    </citation>
    <scope>NUCLEOTIDE SEQUENCE [LARGE SCALE GENOMIC DNA]</scope>
    <source>
        <strain evidence="2 3">UAMH 10579</strain>
    </source>
</reference>
<dbReference type="PANTHER" id="PTHR28139:SF1">
    <property type="entry name" value="UPF0768 PROTEIN YBL029C-A"/>
    <property type="match status" value="1"/>
</dbReference>
<keyword evidence="3" id="KW-1185">Reference proteome</keyword>
<sequence length="134" mass="14835">MCIVFTCGEHEFSSELKGYEGVTCQCHNCGNYSATVMKRWNWFTFCFVPILPLSTHAYKDVVCRICGFAQPLEYVSPGSVRGIGNRQDVQQQHRGAGNEMQPQGQPGPGYNQQPGWGPPQGQQQPGAKTNMTYG</sequence>
<organism evidence="2 3">
    <name type="scientific">Pseudogymnoascus verrucosus</name>
    <dbReference type="NCBI Taxonomy" id="342668"/>
    <lineage>
        <taxon>Eukaryota</taxon>
        <taxon>Fungi</taxon>
        <taxon>Dikarya</taxon>
        <taxon>Ascomycota</taxon>
        <taxon>Pezizomycotina</taxon>
        <taxon>Leotiomycetes</taxon>
        <taxon>Thelebolales</taxon>
        <taxon>Thelebolaceae</taxon>
        <taxon>Pseudogymnoascus</taxon>
    </lineage>
</organism>
<accession>A0A1B8G6P6</accession>